<dbReference type="InterPro" id="IPR044594">
    <property type="entry name" value="HIPP01/3/5/6"/>
</dbReference>
<evidence type="ECO:0000313" key="4">
    <source>
        <dbReference type="RefSeq" id="XP_020080048.1"/>
    </source>
</evidence>
<organism evidence="3 4">
    <name type="scientific">Ananas comosus</name>
    <name type="common">Pineapple</name>
    <name type="synonym">Ananas ananas</name>
    <dbReference type="NCBI Taxonomy" id="4615"/>
    <lineage>
        <taxon>Eukaryota</taxon>
        <taxon>Viridiplantae</taxon>
        <taxon>Streptophyta</taxon>
        <taxon>Embryophyta</taxon>
        <taxon>Tracheophyta</taxon>
        <taxon>Spermatophyta</taxon>
        <taxon>Magnoliopsida</taxon>
        <taxon>Liliopsida</taxon>
        <taxon>Poales</taxon>
        <taxon>Bromeliaceae</taxon>
        <taxon>Bromelioideae</taxon>
        <taxon>Ananas</taxon>
    </lineage>
</organism>
<dbReference type="PROSITE" id="PS50846">
    <property type="entry name" value="HMA_2"/>
    <property type="match status" value="2"/>
</dbReference>
<dbReference type="InterPro" id="IPR006121">
    <property type="entry name" value="HMA_dom"/>
</dbReference>
<reference evidence="3" key="1">
    <citation type="journal article" date="2015" name="Nat. Genet.">
        <title>The pineapple genome and the evolution of CAM photosynthesis.</title>
        <authorList>
            <person name="Ming R."/>
            <person name="VanBuren R."/>
            <person name="Wai C.M."/>
            <person name="Tang H."/>
            <person name="Schatz M.C."/>
            <person name="Bowers J.E."/>
            <person name="Lyons E."/>
            <person name="Wang M.L."/>
            <person name="Chen J."/>
            <person name="Biggers E."/>
            <person name="Zhang J."/>
            <person name="Huang L."/>
            <person name="Zhang L."/>
            <person name="Miao W."/>
            <person name="Zhang J."/>
            <person name="Ye Z."/>
            <person name="Miao C."/>
            <person name="Lin Z."/>
            <person name="Wang H."/>
            <person name="Zhou H."/>
            <person name="Yim W.C."/>
            <person name="Priest H.D."/>
            <person name="Zheng C."/>
            <person name="Woodhouse M."/>
            <person name="Edger P.P."/>
            <person name="Guyot R."/>
            <person name="Guo H.B."/>
            <person name="Guo H."/>
            <person name="Zheng G."/>
            <person name="Singh R."/>
            <person name="Sharma A."/>
            <person name="Min X."/>
            <person name="Zheng Y."/>
            <person name="Lee H."/>
            <person name="Gurtowski J."/>
            <person name="Sedlazeck F.J."/>
            <person name="Harkess A."/>
            <person name="McKain M.R."/>
            <person name="Liao Z."/>
            <person name="Fang J."/>
            <person name="Liu J."/>
            <person name="Zhang X."/>
            <person name="Zhang Q."/>
            <person name="Hu W."/>
            <person name="Qin Y."/>
            <person name="Wang K."/>
            <person name="Chen L.Y."/>
            <person name="Shirley N."/>
            <person name="Lin Y.R."/>
            <person name="Liu L.Y."/>
            <person name="Hernandez A.G."/>
            <person name="Wright C.L."/>
            <person name="Bulone V."/>
            <person name="Tuskan G.A."/>
            <person name="Heath K."/>
            <person name="Zee F."/>
            <person name="Moore P.H."/>
            <person name="Sunkar R."/>
            <person name="Leebens-Mack J.H."/>
            <person name="Mockler T."/>
            <person name="Bennetzen J.L."/>
            <person name="Freeling M."/>
            <person name="Sankoff D."/>
            <person name="Paterson A.H."/>
            <person name="Zhu X."/>
            <person name="Yang X."/>
            <person name="Smith J.A."/>
            <person name="Cushman J.C."/>
            <person name="Paull R.E."/>
            <person name="Yu Q."/>
        </authorList>
    </citation>
    <scope>NUCLEOTIDE SEQUENCE [LARGE SCALE GENOMIC DNA]</scope>
    <source>
        <strain evidence="3">cv. F153</strain>
    </source>
</reference>
<feature type="compositionally biased region" description="Low complexity" evidence="1">
    <location>
        <begin position="125"/>
        <end position="141"/>
    </location>
</feature>
<feature type="compositionally biased region" description="Basic and acidic residues" evidence="1">
    <location>
        <begin position="98"/>
        <end position="111"/>
    </location>
</feature>
<feature type="compositionally biased region" description="Basic and acidic residues" evidence="1">
    <location>
        <begin position="145"/>
        <end position="163"/>
    </location>
</feature>
<dbReference type="OrthoDB" id="773760at2759"/>
<dbReference type="CDD" id="cd00371">
    <property type="entry name" value="HMA"/>
    <property type="match status" value="2"/>
</dbReference>
<dbReference type="Gene3D" id="3.30.70.100">
    <property type="match status" value="2"/>
</dbReference>
<dbReference type="Pfam" id="PF00403">
    <property type="entry name" value="HMA"/>
    <property type="match status" value="2"/>
</dbReference>
<dbReference type="SUPFAM" id="SSF55008">
    <property type="entry name" value="HMA, heavy metal-associated domain"/>
    <property type="match status" value="2"/>
</dbReference>
<dbReference type="Gramene" id="Aco010199.1.mrna1">
    <property type="protein sequence ID" value="Aco010199.1.mrna1"/>
    <property type="gene ID" value="Aco010199.1.path1"/>
</dbReference>
<feature type="compositionally biased region" description="Gly residues" evidence="1">
    <location>
        <begin position="8"/>
        <end position="19"/>
    </location>
</feature>
<reference evidence="4" key="2">
    <citation type="submission" date="2025-08" db="UniProtKB">
        <authorList>
            <consortium name="RefSeq"/>
        </authorList>
    </citation>
    <scope>IDENTIFICATION</scope>
    <source>
        <tissue evidence="4">Leaf</tissue>
    </source>
</reference>
<dbReference type="InterPro" id="IPR036163">
    <property type="entry name" value="HMA_dom_sf"/>
</dbReference>
<keyword evidence="3" id="KW-1185">Reference proteome</keyword>
<protein>
    <submittedName>
        <fullName evidence="4">Heavy metal-associated isoprenylated plant protein 3-like</fullName>
    </submittedName>
</protein>
<dbReference type="Proteomes" id="UP000515123">
    <property type="component" value="Linkage group 25"/>
</dbReference>
<evidence type="ECO:0000313" key="3">
    <source>
        <dbReference type="Proteomes" id="UP000515123"/>
    </source>
</evidence>
<dbReference type="PANTHER" id="PTHR46413:SF1">
    <property type="entry name" value="HEAVY METAL-ASSOCIATED ISOPRENYLATED PLANT PROTEIN 6"/>
    <property type="match status" value="1"/>
</dbReference>
<dbReference type="GeneID" id="109703737"/>
<feature type="region of interest" description="Disordered" evidence="1">
    <location>
        <begin position="237"/>
        <end position="256"/>
    </location>
</feature>
<dbReference type="GO" id="GO:0046872">
    <property type="term" value="F:metal ion binding"/>
    <property type="evidence" value="ECO:0007669"/>
    <property type="project" value="InterPro"/>
</dbReference>
<dbReference type="PANTHER" id="PTHR46413">
    <property type="entry name" value="HEAVY METAL-ASSOCIATED ISOPRENYLATED PLANT PROTEIN 6"/>
    <property type="match status" value="1"/>
</dbReference>
<sequence>MGKKKGRGGGGGGGGGGGAENAAAAAVAPEVVAAGSPEPKQADGAAATTAVLKVDMHCEGCAKKIRKSIKGFEGVEGVKVDVGSGRLTVVGRMDPRKLRERVETKTKKKVELVSPSNPPKKENNEASSAPNANKPSINSNNRCSPKPDPKSASEKPGDKNTAKDKLPVVGTVVMKIPLHCDGCVHRIRKTILKIKGVEQVLINREKDHVTVKGTMDVKALPEAAKAKLKRPVEVVAPKKDEAAAREKSEKKDERKEEKAAVATAEAIAAMMAEANGMDRCRGCGYTVELVYAPQLFSDENPNACSLM</sequence>
<proteinExistence type="predicted"/>
<feature type="region of interest" description="Disordered" evidence="1">
    <location>
        <begin position="1"/>
        <end position="26"/>
    </location>
</feature>
<accession>A0A6P5EEH6</accession>
<evidence type="ECO:0000259" key="2">
    <source>
        <dbReference type="PROSITE" id="PS50846"/>
    </source>
</evidence>
<feature type="domain" description="HMA" evidence="2">
    <location>
        <begin position="47"/>
        <end position="110"/>
    </location>
</feature>
<gene>
    <name evidence="4" type="primary">LOC109703737</name>
</gene>
<dbReference type="AlphaFoldDB" id="A0A6P5EEH6"/>
<evidence type="ECO:0000256" key="1">
    <source>
        <dbReference type="SAM" id="MobiDB-lite"/>
    </source>
</evidence>
<feature type="domain" description="HMA" evidence="2">
    <location>
        <begin position="169"/>
        <end position="236"/>
    </location>
</feature>
<name>A0A6P5EEH6_ANACO</name>
<feature type="region of interest" description="Disordered" evidence="1">
    <location>
        <begin position="98"/>
        <end position="163"/>
    </location>
</feature>
<dbReference type="RefSeq" id="XP_020080048.1">
    <property type="nucleotide sequence ID" value="XM_020224459.1"/>
</dbReference>